<feature type="domain" description="SbsA Ig-like" evidence="5">
    <location>
        <begin position="278"/>
        <end position="389"/>
    </location>
</feature>
<protein>
    <submittedName>
        <fullName evidence="6">DUF3494 domain-containing protein</fullName>
    </submittedName>
</protein>
<gene>
    <name evidence="6" type="ORF">FN976_13105</name>
</gene>
<feature type="signal peptide" evidence="4">
    <location>
        <begin position="1"/>
        <end position="24"/>
    </location>
</feature>
<evidence type="ECO:0000259" key="5">
    <source>
        <dbReference type="Pfam" id="PF13205"/>
    </source>
</evidence>
<dbReference type="AlphaFoldDB" id="A0A562ZQR9"/>
<dbReference type="InterPro" id="IPR014755">
    <property type="entry name" value="Cu-Rt/internalin_Ig-like"/>
</dbReference>
<dbReference type="Proteomes" id="UP000318199">
    <property type="component" value="Unassembled WGS sequence"/>
</dbReference>
<dbReference type="OrthoDB" id="2082707at2"/>
<proteinExistence type="inferred from homology"/>
<keyword evidence="2 4" id="KW-0732">Signal</keyword>
<feature type="compositionally biased region" description="Polar residues" evidence="3">
    <location>
        <begin position="151"/>
        <end position="168"/>
    </location>
</feature>
<feature type="chain" id="PRO_5022055041" evidence="4">
    <location>
        <begin position="25"/>
        <end position="656"/>
    </location>
</feature>
<dbReference type="Gene3D" id="2.60.40.1220">
    <property type="match status" value="2"/>
</dbReference>
<keyword evidence="7" id="KW-1185">Reference proteome</keyword>
<dbReference type="InterPro" id="IPR032812">
    <property type="entry name" value="SbsA_Ig"/>
</dbReference>
<dbReference type="Pfam" id="PF11999">
    <property type="entry name" value="Ice_binding"/>
    <property type="match status" value="1"/>
</dbReference>
<dbReference type="InterPro" id="IPR021884">
    <property type="entry name" value="Ice-bd_prot"/>
</dbReference>
<feature type="domain" description="SbsA Ig-like" evidence="5">
    <location>
        <begin position="41"/>
        <end position="146"/>
    </location>
</feature>
<organism evidence="6 7">
    <name type="scientific">Caenimonas sedimenti</name>
    <dbReference type="NCBI Taxonomy" id="2596921"/>
    <lineage>
        <taxon>Bacteria</taxon>
        <taxon>Pseudomonadati</taxon>
        <taxon>Pseudomonadota</taxon>
        <taxon>Betaproteobacteria</taxon>
        <taxon>Burkholderiales</taxon>
        <taxon>Comamonadaceae</taxon>
        <taxon>Caenimonas</taxon>
    </lineage>
</organism>
<evidence type="ECO:0000256" key="4">
    <source>
        <dbReference type="SAM" id="SignalP"/>
    </source>
</evidence>
<feature type="domain" description="SbsA Ig-like" evidence="5">
    <location>
        <begin position="151"/>
        <end position="269"/>
    </location>
</feature>
<comment type="similarity">
    <text evidence="1">Belongs to the ice-binding protein family.</text>
</comment>
<sequence length="656" mass="64181">MNRCMRAWPWLAALFLAASLAACGGGGGSREPVLGFDSTPRPPTVTAVSPVAGATGVALNVVVSADFSEPMAPITGGASFVVSCAAPCVSPTGTVGLDATRRIATFTLAPGSALAPLTEYTATIAGASSSRTGLSMVAPYSWRFTTQMSADSTRPRVTSTVPATSSPGPTLGVPANTSVSATFSEDMAPSTISPSSFTVTCALPCVSPAGTVTYVVGNRMAVFTPGAALTPGATYTAVITAAAADLAGNALAGNQAALPAASNYVWTFTATAASASSDLAVASTNPAANSSAFTCTGNAISATFSVPSGSRIDPTTIGASNFIVTEAGGANVPAASVVLDASGRIATFTPQAPLSQGATYRARIRGGPGGVRDLAVPGNTLAADYSWNFVVGTCTTGSGAPTPGNAPPTISLLGTASTFGVFGGTGGTVNQGTLTVISGDVGTTAASTTVTGLHHAGAGCTYTETGANMGTVNGRIYTAPPPPTAGCPTDGTPATLAAATQARADTLAAYNNLAARPAGTDPGAGNLANLTLTPGTYTAAGGSFRIQGGDLTLDAQGNANATWVFQMATTLTVGTAVPQNVILINGAQSKNVYWQVGTTATVNAVGGGTMVGTIITQAGAALSGAGAAAVTTLNGRVLSTGAAVTLVDTVINVPAP</sequence>
<accession>A0A562ZQR9</accession>
<dbReference type="EMBL" id="VOBQ01000010">
    <property type="protein sequence ID" value="TWO70893.1"/>
    <property type="molecule type" value="Genomic_DNA"/>
</dbReference>
<reference evidence="6 7" key="1">
    <citation type="submission" date="2019-07" db="EMBL/GenBank/DDBJ databases">
        <title>Caenimonas sedimenti sp. nov., isolated from activated sludge.</title>
        <authorList>
            <person name="Xu J."/>
        </authorList>
    </citation>
    <scope>NUCLEOTIDE SEQUENCE [LARGE SCALE GENOMIC DNA]</scope>
    <source>
        <strain evidence="6 7">HX-9-20</strain>
    </source>
</reference>
<dbReference type="PROSITE" id="PS51257">
    <property type="entry name" value="PROKAR_LIPOPROTEIN"/>
    <property type="match status" value="1"/>
</dbReference>
<evidence type="ECO:0000256" key="2">
    <source>
        <dbReference type="ARBA" id="ARBA00022729"/>
    </source>
</evidence>
<comment type="caution">
    <text evidence="6">The sequence shown here is derived from an EMBL/GenBank/DDBJ whole genome shotgun (WGS) entry which is preliminary data.</text>
</comment>
<evidence type="ECO:0000256" key="1">
    <source>
        <dbReference type="ARBA" id="ARBA00005445"/>
    </source>
</evidence>
<dbReference type="Pfam" id="PF13205">
    <property type="entry name" value="Big_5"/>
    <property type="match status" value="3"/>
</dbReference>
<name>A0A562ZQR9_9BURK</name>
<evidence type="ECO:0000313" key="7">
    <source>
        <dbReference type="Proteomes" id="UP000318199"/>
    </source>
</evidence>
<evidence type="ECO:0000313" key="6">
    <source>
        <dbReference type="EMBL" id="TWO70893.1"/>
    </source>
</evidence>
<evidence type="ECO:0000256" key="3">
    <source>
        <dbReference type="SAM" id="MobiDB-lite"/>
    </source>
</evidence>
<feature type="region of interest" description="Disordered" evidence="3">
    <location>
        <begin position="151"/>
        <end position="172"/>
    </location>
</feature>